<organism evidence="1">
    <name type="scientific">marine sediment metagenome</name>
    <dbReference type="NCBI Taxonomy" id="412755"/>
    <lineage>
        <taxon>unclassified sequences</taxon>
        <taxon>metagenomes</taxon>
        <taxon>ecological metagenomes</taxon>
    </lineage>
</organism>
<protein>
    <recommendedName>
        <fullName evidence="2">TipAS antibiotic-recognition domain-containing protein</fullName>
    </recommendedName>
</protein>
<evidence type="ECO:0000313" key="1">
    <source>
        <dbReference type="EMBL" id="KKK58956.1"/>
    </source>
</evidence>
<gene>
    <name evidence="1" type="ORF">LCGC14_3039200</name>
</gene>
<sequence length="100" mass="11707">MSKQHEEWDILGRLGEKILAQASMFQELKLALVHREIQRMANDKSTTVSWTAEQRDKFKVAWKAAIDAEQESFTFDENEYLVTYGRYLIEYLDNIFGEAA</sequence>
<evidence type="ECO:0008006" key="2">
    <source>
        <dbReference type="Google" id="ProtNLM"/>
    </source>
</evidence>
<name>A0A0F8ZG25_9ZZZZ</name>
<reference evidence="1" key="1">
    <citation type="journal article" date="2015" name="Nature">
        <title>Complex archaea that bridge the gap between prokaryotes and eukaryotes.</title>
        <authorList>
            <person name="Spang A."/>
            <person name="Saw J.H."/>
            <person name="Jorgensen S.L."/>
            <person name="Zaremba-Niedzwiedzka K."/>
            <person name="Martijn J."/>
            <person name="Lind A.E."/>
            <person name="van Eijk R."/>
            <person name="Schleper C."/>
            <person name="Guy L."/>
            <person name="Ettema T.J."/>
        </authorList>
    </citation>
    <scope>NUCLEOTIDE SEQUENCE</scope>
</reference>
<proteinExistence type="predicted"/>
<comment type="caution">
    <text evidence="1">The sequence shown here is derived from an EMBL/GenBank/DDBJ whole genome shotgun (WGS) entry which is preliminary data.</text>
</comment>
<accession>A0A0F8ZG25</accession>
<dbReference type="EMBL" id="LAZR01063719">
    <property type="protein sequence ID" value="KKK58956.1"/>
    <property type="molecule type" value="Genomic_DNA"/>
</dbReference>
<dbReference type="AlphaFoldDB" id="A0A0F8ZG25"/>